<feature type="region of interest" description="Disordered" evidence="1">
    <location>
        <begin position="1261"/>
        <end position="1281"/>
    </location>
</feature>
<gene>
    <name evidence="2" type="ORF">DC041_0001534</name>
</gene>
<feature type="compositionally biased region" description="Polar residues" evidence="1">
    <location>
        <begin position="434"/>
        <end position="444"/>
    </location>
</feature>
<feature type="region of interest" description="Disordered" evidence="1">
    <location>
        <begin position="434"/>
        <end position="460"/>
    </location>
</feature>
<dbReference type="Gene3D" id="1.25.10.10">
    <property type="entry name" value="Leucine-rich Repeat Variant"/>
    <property type="match status" value="2"/>
</dbReference>
<dbReference type="GO" id="GO:0000502">
    <property type="term" value="C:proteasome complex"/>
    <property type="evidence" value="ECO:0007669"/>
    <property type="project" value="UniProtKB-KW"/>
</dbReference>
<keyword evidence="3" id="KW-1185">Reference proteome</keyword>
<evidence type="ECO:0000313" key="2">
    <source>
        <dbReference type="EMBL" id="RTG86764.1"/>
    </source>
</evidence>
<dbReference type="STRING" id="6184.A0A430QGF3"/>
<accession>A0A430QGF3</accession>
<feature type="region of interest" description="Disordered" evidence="1">
    <location>
        <begin position="1397"/>
        <end position="1417"/>
    </location>
</feature>
<sequence length="2144" mass="233472">MLFQIESNQHEKHFFFFDSVTALNGSASVAALRCLINFAYERTSDELTYVRARAFEILSRFLARDPNYLLKDPGQLPRLFDVLSEENPNELKLAAAHCLRRLAVALHSAQKQNCLSIRGHLVKLERLLYENIEKKLFVYIFYFYFRDPRVRAEACVAFEQFLDPNIIHDIVYGRVKLPSFVEFVNHDTQHSRKNPFVEVERLIPVVQFIRLCLLATHGGLTPAQEAGLTYETEEEVRYLINQTVRYFLSAGNLTTAVSQTPLSVSNTTSVSTTSTSTSISTGANVPVINPEQAKRSIDTYFRLIQVVIFTRSQHTKDSPDFPNYLEEVLVGNTKELITCNKQLFDRMNNVLLATPRGASCRHACASVYSVVVMETEAPAQALQTAKGMLATLPSPGSVIDGESSHAVQGMFMGAAYLLERLFTAYVVPFNSTGVTSKTNKQSSAEQTKKGKKEKQQNHRNLQTDIIRTIEELLSLMDGFLVKPSQLVDSLKINNTKNTLDNDGYCYVNSSVSQATVVALLEALVVIGRAGCLSHLPSGTLPIEGNNSTTSLLCSKASFVHRIVSYLPTVSEERSSSSLRYPRVSQAALRTLAAVCMGEGYQTTKDEASHSSESKATENSKPKCHPHTISILKIMVGTAEINDPSLHLAVGTALADCILGPISPYRFHWYERNYPLVIPAHSLNAAVTGPNARWLAEQLRSLLTPRPGQVQTRPVTIAATLWILNLVRRLGPLPKSLLSYQLLIDLLDQKDESVQCVVVATLGLIYDRSSEDERSELITSLTQAIGDDKKSSSPVYHELCNLAQQIGRPDLALSLIVLAIALPSTSRNANASGNHQSGSCFSNIAFNLASSVTYSSLVRRLGRSLAPALPRLVPRVFVRRFDFARPKLRQAMENVWLGLVLYATNSATPFLSTNTSYPNISGSSSTITSPTNQNTQLSSSPIEAHFNAIVCEIKTQLGFNTLSFHSTQMGGNSPQSTTNVPNGSGTLSTNKIPSNTSQNSGTGTQNIRLRDACCLAISSLATHPSADKRLAGHLPALLSGLLNLCDESESSDILENDNSGITTPAEEAAITVQKLVIRVLENPCSREAATGLLPGLLPVIIERAPWSLSADTASNKNGRQPSSELRRLALELLLAAARTARPSALRPALPQLVLSGLQAMSSIHPSVVANLMRQPIHHLHIYSQAAPNSLNSTSGLPSATNISLSVAPSNNPTQQSVLPSLNPASACKEVQMAEVLRLCVRLLDDICLSRLIVPFTELLKAGGGSSSATIGSSSASGGSSGTGASGSASIATAACVFIIHLAAANTNALAVSPKTTTCIRCAASRSQLVTSGLDNSNSSPSHKTYNSPSGSSHSSPSSLYGLSPPTPPCGSAYEVSVHSLSSGAIDSPTLGNRSRTMLQSQKHNSVANGSSNVPDGTSYSNSCSGNQINSVCCNSTGDGFASLAPHTGKLLAALLSALPGACRHPNSAGKVIQEEMARTLASLLRFAKETSVTKLFNRVRSWYLQPEQATAGSDGGVQGGSNISISHWACVRVLHAVAHHCPDLLYAHACITLPLIFLSKQVESEVENLISSRTSSAIFHSKNRNVDINSLCASHRETNTSVSPYIKESISTKLNSSDLDIYQQLWRECWEELISRIPSAPCSPQSVLFWPNAVTLGLKSILPLATGLANSFLRRPLLDHCTQLLYDALLESPNWSVHNQASFAILQLATRMLGQPFSTSPNTSVNKHSRCYSRIRTRTIHETSPATVINAGPVNTVQDSLKSGDKQCRDLNKCTSLEVNGNEVEIQEIFERKIFDLEENEIMNDNDDDGFSDDVEDEVDDILVENEESAVHAWLILVQLTATALNKCKPWPGKVYLLRAARLLGEFALEQQNIIEEPANQDVIHQMWCALLRETQSRRAEGIKSGYQAEAFLTLASFAEACGIDAIADNHPYSTVDGNPEENSSTESHSEFIDRLTKLFVLIIPQWLKRGKNATQNKNLENLKLNTKLNEFELEQAVRAVGIIWPLNATKEHLHRFAETIILLNNVMTQTGKHVQISCLASALTILAKLSPEQSAHIVDCAGKSASRCFSELGLKEFIGKLKKSAENQKSQLLREHALRTVAGILRHPSFMNLCKDSLRQLLQSFSNDGVQALRDWASQLMNSL</sequence>
<evidence type="ECO:0000313" key="3">
    <source>
        <dbReference type="Proteomes" id="UP000290809"/>
    </source>
</evidence>
<proteinExistence type="predicted"/>
<feature type="compositionally biased region" description="Low complexity" evidence="1">
    <location>
        <begin position="1265"/>
        <end position="1276"/>
    </location>
</feature>
<name>A0A430QGF3_SCHBO</name>
<feature type="region of interest" description="Disordered" evidence="1">
    <location>
        <begin position="1330"/>
        <end position="1361"/>
    </location>
</feature>
<dbReference type="SUPFAM" id="SSF48371">
    <property type="entry name" value="ARM repeat"/>
    <property type="match status" value="2"/>
</dbReference>
<feature type="compositionally biased region" description="Basic and acidic residues" evidence="1">
    <location>
        <begin position="603"/>
        <end position="620"/>
    </location>
</feature>
<feature type="compositionally biased region" description="Low complexity" evidence="1">
    <location>
        <begin position="1346"/>
        <end position="1361"/>
    </location>
</feature>
<dbReference type="EMBL" id="QMKO01001763">
    <property type="protein sequence ID" value="RTG86764.1"/>
    <property type="molecule type" value="Genomic_DNA"/>
</dbReference>
<dbReference type="InterPro" id="IPR016024">
    <property type="entry name" value="ARM-type_fold"/>
</dbReference>
<protein>
    <submittedName>
        <fullName evidence="2">Proteasome component ECM29</fullName>
    </submittedName>
</protein>
<feature type="region of interest" description="Disordered" evidence="1">
    <location>
        <begin position="967"/>
        <end position="1002"/>
    </location>
</feature>
<organism evidence="2 3">
    <name type="scientific">Schistosoma bovis</name>
    <name type="common">Blood fluke</name>
    <dbReference type="NCBI Taxonomy" id="6184"/>
    <lineage>
        <taxon>Eukaryota</taxon>
        <taxon>Metazoa</taxon>
        <taxon>Spiralia</taxon>
        <taxon>Lophotrochozoa</taxon>
        <taxon>Platyhelminthes</taxon>
        <taxon>Trematoda</taxon>
        <taxon>Digenea</taxon>
        <taxon>Strigeidida</taxon>
        <taxon>Schistosomatoidea</taxon>
        <taxon>Schistosomatidae</taxon>
        <taxon>Schistosoma</taxon>
    </lineage>
</organism>
<comment type="caution">
    <text evidence="2">The sequence shown here is derived from an EMBL/GenBank/DDBJ whole genome shotgun (WGS) entry which is preliminary data.</text>
</comment>
<feature type="compositionally biased region" description="Polar residues" evidence="1">
    <location>
        <begin position="1330"/>
        <end position="1345"/>
    </location>
</feature>
<keyword evidence="2" id="KW-0647">Proteasome</keyword>
<evidence type="ECO:0000256" key="1">
    <source>
        <dbReference type="SAM" id="MobiDB-lite"/>
    </source>
</evidence>
<dbReference type="Proteomes" id="UP000290809">
    <property type="component" value="Unassembled WGS sequence"/>
</dbReference>
<feature type="region of interest" description="Disordered" evidence="1">
    <location>
        <begin position="603"/>
        <end position="623"/>
    </location>
</feature>
<reference evidence="2 3" key="1">
    <citation type="journal article" date="2019" name="PLoS Pathog.">
        <title>Genome sequence of the bovine parasite Schistosoma bovis Tanzania.</title>
        <authorList>
            <person name="Oey H."/>
            <person name="Zakrzewski M."/>
            <person name="Gobert G."/>
            <person name="Gravermann K."/>
            <person name="Stoye J."/>
            <person name="Jones M."/>
            <person name="Mcmanus D."/>
            <person name="Krause L."/>
        </authorList>
    </citation>
    <scope>NUCLEOTIDE SEQUENCE [LARGE SCALE GENOMIC DNA]</scope>
    <source>
        <strain evidence="2 3">TAN1997</strain>
    </source>
</reference>
<dbReference type="InterPro" id="IPR011989">
    <property type="entry name" value="ARM-like"/>
</dbReference>